<evidence type="ECO:0000313" key="2">
    <source>
        <dbReference type="EMBL" id="KAJ1924422.1"/>
    </source>
</evidence>
<dbReference type="Proteomes" id="UP001150569">
    <property type="component" value="Unassembled WGS sequence"/>
</dbReference>
<organism evidence="2 3">
    <name type="scientific">Tieghemiomyces parasiticus</name>
    <dbReference type="NCBI Taxonomy" id="78921"/>
    <lineage>
        <taxon>Eukaryota</taxon>
        <taxon>Fungi</taxon>
        <taxon>Fungi incertae sedis</taxon>
        <taxon>Zoopagomycota</taxon>
        <taxon>Kickxellomycotina</taxon>
        <taxon>Dimargaritomycetes</taxon>
        <taxon>Dimargaritales</taxon>
        <taxon>Dimargaritaceae</taxon>
        <taxon>Tieghemiomyces</taxon>
    </lineage>
</organism>
<feature type="compositionally biased region" description="Polar residues" evidence="1">
    <location>
        <begin position="125"/>
        <end position="145"/>
    </location>
</feature>
<evidence type="ECO:0000256" key="1">
    <source>
        <dbReference type="SAM" id="MobiDB-lite"/>
    </source>
</evidence>
<feature type="compositionally biased region" description="Polar residues" evidence="1">
    <location>
        <begin position="266"/>
        <end position="296"/>
    </location>
</feature>
<feature type="region of interest" description="Disordered" evidence="1">
    <location>
        <begin position="121"/>
        <end position="211"/>
    </location>
</feature>
<keyword evidence="3" id="KW-1185">Reference proteome</keyword>
<feature type="compositionally biased region" description="Polar residues" evidence="1">
    <location>
        <begin position="165"/>
        <end position="211"/>
    </location>
</feature>
<dbReference type="OrthoDB" id="21418at2759"/>
<feature type="region of interest" description="Disordered" evidence="1">
    <location>
        <begin position="261"/>
        <end position="337"/>
    </location>
</feature>
<feature type="region of interest" description="Disordered" evidence="1">
    <location>
        <begin position="1"/>
        <end position="26"/>
    </location>
</feature>
<accession>A0A9W8AC70</accession>
<feature type="compositionally biased region" description="Pro residues" evidence="1">
    <location>
        <begin position="1"/>
        <end position="11"/>
    </location>
</feature>
<comment type="caution">
    <text evidence="2">The sequence shown here is derived from an EMBL/GenBank/DDBJ whole genome shotgun (WGS) entry which is preliminary data.</text>
</comment>
<dbReference type="AlphaFoldDB" id="A0A9W8AC70"/>
<sequence>MDHPGGPPPIQPGSSTTHPDFVDGTGDDVLGTVFRQAATSVTELYKKAQTQNRRAYRAGYQRCLEDFAGFLAAHLRSSSDVGMEHAMDTTSQSGEATIPVTWDQVVRFVSYKQQQLEQYAPAPGNEQSNGQLGPQSQGQPATSSHALPHSGSVPNGSNGGAHTVMFSTQQPPQLSSGASQLATSTPQHLQQRPSNSSIPTNAFTFTAPGTTHQRGMYNHQYGGGGAGSEVTDSGAGYTMMDSDSAGGIGFLISPDSLKRRLLGPGSLSTSHGNAAQPSPSASSHNGSTAGSPQTPHGQPHGSQDPIFTMPVFHSSHLQGPVIKRHRPHQADGSDDDL</sequence>
<name>A0A9W8AC70_9FUNG</name>
<protein>
    <submittedName>
        <fullName evidence="2">Uncharacterized protein</fullName>
    </submittedName>
</protein>
<reference evidence="2" key="1">
    <citation type="submission" date="2022-07" db="EMBL/GenBank/DDBJ databases">
        <title>Phylogenomic reconstructions and comparative analyses of Kickxellomycotina fungi.</title>
        <authorList>
            <person name="Reynolds N.K."/>
            <person name="Stajich J.E."/>
            <person name="Barry K."/>
            <person name="Grigoriev I.V."/>
            <person name="Crous P."/>
            <person name="Smith M.E."/>
        </authorList>
    </citation>
    <scope>NUCLEOTIDE SEQUENCE</scope>
    <source>
        <strain evidence="2">RSA 861</strain>
    </source>
</reference>
<proteinExistence type="predicted"/>
<evidence type="ECO:0000313" key="3">
    <source>
        <dbReference type="Proteomes" id="UP001150569"/>
    </source>
</evidence>
<dbReference type="EMBL" id="JANBPT010000274">
    <property type="protein sequence ID" value="KAJ1924422.1"/>
    <property type="molecule type" value="Genomic_DNA"/>
</dbReference>
<gene>
    <name evidence="2" type="ORF">IWQ60_005213</name>
</gene>